<dbReference type="Proteomes" id="UP000182783">
    <property type="component" value="Unassembled WGS sequence"/>
</dbReference>
<feature type="region of interest" description="Disordered" evidence="1">
    <location>
        <begin position="1"/>
        <end position="35"/>
    </location>
</feature>
<protein>
    <submittedName>
        <fullName evidence="2">Uncharacterized conserved protein YeaO, DUF488 family</fullName>
    </submittedName>
</protein>
<evidence type="ECO:0000256" key="1">
    <source>
        <dbReference type="SAM" id="MobiDB-lite"/>
    </source>
</evidence>
<organism evidence="2 3">
    <name type="scientific">Paenibacillus jilunlii</name>
    <dbReference type="NCBI Taxonomy" id="682956"/>
    <lineage>
        <taxon>Bacteria</taxon>
        <taxon>Bacillati</taxon>
        <taxon>Bacillota</taxon>
        <taxon>Bacilli</taxon>
        <taxon>Bacillales</taxon>
        <taxon>Paenibacillaceae</taxon>
        <taxon>Paenibacillus</taxon>
    </lineage>
</organism>
<evidence type="ECO:0000313" key="3">
    <source>
        <dbReference type="Proteomes" id="UP000182783"/>
    </source>
</evidence>
<dbReference type="PANTHER" id="PTHR36849:SF1">
    <property type="entry name" value="CYTOPLASMIC PROTEIN"/>
    <property type="match status" value="1"/>
</dbReference>
<proteinExistence type="predicted"/>
<gene>
    <name evidence="2" type="ORF">SAMN05216191_10912</name>
</gene>
<accession>A0A1G9QKX9</accession>
<dbReference type="EMBL" id="FNGM01000009">
    <property type="protein sequence ID" value="SDM11652.1"/>
    <property type="molecule type" value="Genomic_DNA"/>
</dbReference>
<reference evidence="2 3" key="1">
    <citation type="submission" date="2016-10" db="EMBL/GenBank/DDBJ databases">
        <authorList>
            <person name="de Groot N.N."/>
        </authorList>
    </citation>
    <scope>NUCLEOTIDE SEQUENCE [LARGE SCALE GENOMIC DNA]</scope>
    <source>
        <strain evidence="2 3">CGMCC 1.10239</strain>
    </source>
</reference>
<dbReference type="Pfam" id="PF22752">
    <property type="entry name" value="DUF488-N3i"/>
    <property type="match status" value="1"/>
</dbReference>
<dbReference type="PANTHER" id="PTHR36849">
    <property type="entry name" value="CYTOPLASMIC PROTEIN-RELATED"/>
    <property type="match status" value="1"/>
</dbReference>
<dbReference type="AlphaFoldDB" id="A0A1G9QKX9"/>
<evidence type="ECO:0000313" key="2">
    <source>
        <dbReference type="EMBL" id="SDM11652.1"/>
    </source>
</evidence>
<name>A0A1G9QKX9_9BACL</name>
<dbReference type="InterPro" id="IPR052552">
    <property type="entry name" value="YeaO-like"/>
</dbReference>
<dbReference type="RefSeq" id="WP_341874802.1">
    <property type="nucleotide sequence ID" value="NZ_CP048429.1"/>
</dbReference>
<sequence length="159" mass="17726">MKSDAVEAGPGAAKTGADSDEMTSTRSKAMRAGAGSDTLRIKRIYAPPEAEDGLRVLVDRLWPRGVAKETAQLDEWMRKAAPSPELRKWFAHKPGRFAEFALLYEEELQLEPAAGEVERLCAWARESPVTLLYAAKDEQHNHARVLRDAVLRRLSAQRS</sequence>